<keyword evidence="4" id="KW-1185">Reference proteome</keyword>
<feature type="signal peptide" evidence="2">
    <location>
        <begin position="1"/>
        <end position="34"/>
    </location>
</feature>
<feature type="chain" id="PRO_5029791731" description="PQQ-binding-like beta-propeller repeat protein" evidence="2">
    <location>
        <begin position="35"/>
        <end position="427"/>
    </location>
</feature>
<keyword evidence="2" id="KW-0732">Signal</keyword>
<sequence>MHHPSTNRRALMATTSAVAGVLALLSGCGTTAQAGSSSTAVPTADTTPSSSAASPSPSSAATTAQSAGDRLTLTYDGGILVLDADTLGTVADLPLDGFNRLNSADDGEHVYVTTEGGFRVLATGARGGEAALTDLTFPATTPGHVVRHAGTTALFDDGTGRIQLFPTDALVDGGGTVAALPETRDVESAEAHHGVAVELADGTLLATLGNSETRTGVRALDAAGKEVSRFEQCPSVHGEGVVEGEAVVFGCQDGLLVYSGGSFTKLDSPDEFGRIGNAYVTDDSPVAVVDYKDDPDAEGVELTHLALADTSNTAAGLDVLDLPNGVAYTWRGVGRDSNDDAWILGTDGALHRLDVAAGKLAESYPVIEAWRGPAEWQTAHPALVVDDDIAYVTEPATNSVHRVDLGTGQVLGTVELDVTPKEVALVS</sequence>
<accession>A0A7K1FPX9</accession>
<feature type="region of interest" description="Disordered" evidence="1">
    <location>
        <begin position="33"/>
        <end position="65"/>
    </location>
</feature>
<comment type="caution">
    <text evidence="3">The sequence shown here is derived from an EMBL/GenBank/DDBJ whole genome shotgun (WGS) entry which is preliminary data.</text>
</comment>
<dbReference type="InterPro" id="IPR006311">
    <property type="entry name" value="TAT_signal"/>
</dbReference>
<proteinExistence type="predicted"/>
<reference evidence="3 4" key="1">
    <citation type="submission" date="2019-11" db="EMBL/GenBank/DDBJ databases">
        <authorList>
            <person name="Jiang L.-Q."/>
        </authorList>
    </citation>
    <scope>NUCLEOTIDE SEQUENCE [LARGE SCALE GENOMIC DNA]</scope>
    <source>
        <strain evidence="3 4">YIM 132087</strain>
    </source>
</reference>
<dbReference type="InterPro" id="IPR011044">
    <property type="entry name" value="Quino_amine_DH_bsu"/>
</dbReference>
<evidence type="ECO:0000313" key="3">
    <source>
        <dbReference type="EMBL" id="MTD16197.1"/>
    </source>
</evidence>
<evidence type="ECO:0008006" key="5">
    <source>
        <dbReference type="Google" id="ProtNLM"/>
    </source>
</evidence>
<evidence type="ECO:0000256" key="1">
    <source>
        <dbReference type="SAM" id="MobiDB-lite"/>
    </source>
</evidence>
<dbReference type="RefSeq" id="WP_154770144.1">
    <property type="nucleotide sequence ID" value="NZ_WLYK01000008.1"/>
</dbReference>
<name>A0A7K1FPX9_9ACTN</name>
<dbReference type="EMBL" id="WLYK01000008">
    <property type="protein sequence ID" value="MTD16197.1"/>
    <property type="molecule type" value="Genomic_DNA"/>
</dbReference>
<dbReference type="Proteomes" id="UP000460221">
    <property type="component" value="Unassembled WGS sequence"/>
</dbReference>
<dbReference type="SUPFAM" id="SSF50969">
    <property type="entry name" value="YVTN repeat-like/Quinoprotein amine dehydrogenase"/>
    <property type="match status" value="1"/>
</dbReference>
<evidence type="ECO:0000256" key="2">
    <source>
        <dbReference type="SAM" id="SignalP"/>
    </source>
</evidence>
<protein>
    <recommendedName>
        <fullName evidence="5">PQQ-binding-like beta-propeller repeat protein</fullName>
    </recommendedName>
</protein>
<dbReference type="AlphaFoldDB" id="A0A7K1FPX9"/>
<dbReference type="PROSITE" id="PS51318">
    <property type="entry name" value="TAT"/>
    <property type="match status" value="1"/>
</dbReference>
<evidence type="ECO:0000313" key="4">
    <source>
        <dbReference type="Proteomes" id="UP000460221"/>
    </source>
</evidence>
<feature type="compositionally biased region" description="Low complexity" evidence="1">
    <location>
        <begin position="36"/>
        <end position="65"/>
    </location>
</feature>
<organism evidence="3 4">
    <name type="scientific">Nakamurella alba</name>
    <dbReference type="NCBI Taxonomy" id="2665158"/>
    <lineage>
        <taxon>Bacteria</taxon>
        <taxon>Bacillati</taxon>
        <taxon>Actinomycetota</taxon>
        <taxon>Actinomycetes</taxon>
        <taxon>Nakamurellales</taxon>
        <taxon>Nakamurellaceae</taxon>
        <taxon>Nakamurella</taxon>
    </lineage>
</organism>
<gene>
    <name evidence="3" type="ORF">GIS00_19855</name>
</gene>